<evidence type="ECO:0000313" key="2">
    <source>
        <dbReference type="EMBL" id="KAH3813639.1"/>
    </source>
</evidence>
<gene>
    <name evidence="2" type="ORF">DPMN_142104</name>
</gene>
<reference evidence="2" key="1">
    <citation type="journal article" date="2019" name="bioRxiv">
        <title>The Genome of the Zebra Mussel, Dreissena polymorpha: A Resource for Invasive Species Research.</title>
        <authorList>
            <person name="McCartney M.A."/>
            <person name="Auch B."/>
            <person name="Kono T."/>
            <person name="Mallez S."/>
            <person name="Zhang Y."/>
            <person name="Obille A."/>
            <person name="Becker A."/>
            <person name="Abrahante J.E."/>
            <person name="Garbe J."/>
            <person name="Badalamenti J.P."/>
            <person name="Herman A."/>
            <person name="Mangelson H."/>
            <person name="Liachko I."/>
            <person name="Sullivan S."/>
            <person name="Sone E.D."/>
            <person name="Koren S."/>
            <person name="Silverstein K.A.T."/>
            <person name="Beckman K.B."/>
            <person name="Gohl D.M."/>
        </authorList>
    </citation>
    <scope>NUCLEOTIDE SEQUENCE</scope>
    <source>
        <strain evidence="2">Duluth1</strain>
        <tissue evidence="2">Whole animal</tissue>
    </source>
</reference>
<dbReference type="Proteomes" id="UP000828390">
    <property type="component" value="Unassembled WGS sequence"/>
</dbReference>
<evidence type="ECO:0000256" key="1">
    <source>
        <dbReference type="SAM" id="Phobius"/>
    </source>
</evidence>
<comment type="caution">
    <text evidence="2">The sequence shown here is derived from an EMBL/GenBank/DDBJ whole genome shotgun (WGS) entry which is preliminary data.</text>
</comment>
<keyword evidence="1" id="KW-1133">Transmembrane helix</keyword>
<proteinExistence type="predicted"/>
<dbReference type="AlphaFoldDB" id="A0A9D4GAN3"/>
<accession>A0A9D4GAN3</accession>
<protein>
    <submittedName>
        <fullName evidence="2">Uncharacterized protein</fullName>
    </submittedName>
</protein>
<feature type="transmembrane region" description="Helical" evidence="1">
    <location>
        <begin position="26"/>
        <end position="50"/>
    </location>
</feature>
<sequence>MRYLTETSPSGYYYFLFLGQQRAPKYIGVIGIAAGLSVFVPIACVAIIQISLVCRRRRRSATEVLVSSTSSSGSCDQADLPPYYSFLFGDTVRSISEIEFTTQNLDTGHSYANFCASVTQLSPRTGSEIYRRSQCGSTALCIPENQSVVSCSPVGLPDGPEVPEPGPKITSEAWHSRFPICTYQYLIKPFIKRFVIKLLCYNTPVVELVKGEAYFP</sequence>
<keyword evidence="1" id="KW-0472">Membrane</keyword>
<name>A0A9D4GAN3_DREPO</name>
<reference evidence="2" key="2">
    <citation type="submission" date="2020-11" db="EMBL/GenBank/DDBJ databases">
        <authorList>
            <person name="McCartney M.A."/>
            <person name="Auch B."/>
            <person name="Kono T."/>
            <person name="Mallez S."/>
            <person name="Becker A."/>
            <person name="Gohl D.M."/>
            <person name="Silverstein K.A.T."/>
            <person name="Koren S."/>
            <person name="Bechman K.B."/>
            <person name="Herman A."/>
            <person name="Abrahante J.E."/>
            <person name="Garbe J."/>
        </authorList>
    </citation>
    <scope>NUCLEOTIDE SEQUENCE</scope>
    <source>
        <strain evidence="2">Duluth1</strain>
        <tissue evidence="2">Whole animal</tissue>
    </source>
</reference>
<organism evidence="2 3">
    <name type="scientific">Dreissena polymorpha</name>
    <name type="common">Zebra mussel</name>
    <name type="synonym">Mytilus polymorpha</name>
    <dbReference type="NCBI Taxonomy" id="45954"/>
    <lineage>
        <taxon>Eukaryota</taxon>
        <taxon>Metazoa</taxon>
        <taxon>Spiralia</taxon>
        <taxon>Lophotrochozoa</taxon>
        <taxon>Mollusca</taxon>
        <taxon>Bivalvia</taxon>
        <taxon>Autobranchia</taxon>
        <taxon>Heteroconchia</taxon>
        <taxon>Euheterodonta</taxon>
        <taxon>Imparidentia</taxon>
        <taxon>Neoheterodontei</taxon>
        <taxon>Myida</taxon>
        <taxon>Dreissenoidea</taxon>
        <taxon>Dreissenidae</taxon>
        <taxon>Dreissena</taxon>
    </lineage>
</organism>
<keyword evidence="3" id="KW-1185">Reference proteome</keyword>
<keyword evidence="1" id="KW-0812">Transmembrane</keyword>
<evidence type="ECO:0000313" key="3">
    <source>
        <dbReference type="Proteomes" id="UP000828390"/>
    </source>
</evidence>
<dbReference type="EMBL" id="JAIWYP010000006">
    <property type="protein sequence ID" value="KAH3813639.1"/>
    <property type="molecule type" value="Genomic_DNA"/>
</dbReference>